<dbReference type="Proteomes" id="UP001501257">
    <property type="component" value="Unassembled WGS sequence"/>
</dbReference>
<evidence type="ECO:0000313" key="1">
    <source>
        <dbReference type="EMBL" id="GAA5228940.1"/>
    </source>
</evidence>
<protein>
    <submittedName>
        <fullName evidence="1">Uncharacterized protein</fullName>
    </submittedName>
</protein>
<sequence length="57" mass="6080">MFREKRLKSLATGTAIGPGSFVQGAGIPEWGNDATLPDKCAYVHASRFLEGCPSWPG</sequence>
<proteinExistence type="predicted"/>
<name>A0ABP9TVJ8_9MICC</name>
<accession>A0ABP9TVJ8</accession>
<evidence type="ECO:0000313" key="2">
    <source>
        <dbReference type="Proteomes" id="UP001501257"/>
    </source>
</evidence>
<dbReference type="EMBL" id="BAABLK010000092">
    <property type="protein sequence ID" value="GAA5228940.1"/>
    <property type="molecule type" value="Genomic_DNA"/>
</dbReference>
<organism evidence="1 2">
    <name type="scientific">Paeniglutamicibacter antarcticus</name>
    <dbReference type="NCBI Taxonomy" id="494023"/>
    <lineage>
        <taxon>Bacteria</taxon>
        <taxon>Bacillati</taxon>
        <taxon>Actinomycetota</taxon>
        <taxon>Actinomycetes</taxon>
        <taxon>Micrococcales</taxon>
        <taxon>Micrococcaceae</taxon>
        <taxon>Paeniglutamicibacter</taxon>
    </lineage>
</organism>
<keyword evidence="2" id="KW-1185">Reference proteome</keyword>
<reference evidence="2" key="1">
    <citation type="journal article" date="2019" name="Int. J. Syst. Evol. Microbiol.">
        <title>The Global Catalogue of Microorganisms (GCM) 10K type strain sequencing project: providing services to taxonomists for standard genome sequencing and annotation.</title>
        <authorList>
            <consortium name="The Broad Institute Genomics Platform"/>
            <consortium name="The Broad Institute Genome Sequencing Center for Infectious Disease"/>
            <person name="Wu L."/>
            <person name="Ma J."/>
        </authorList>
    </citation>
    <scope>NUCLEOTIDE SEQUENCE [LARGE SCALE GENOMIC DNA]</scope>
    <source>
        <strain evidence="2">JCM 18952</strain>
    </source>
</reference>
<comment type="caution">
    <text evidence="1">The sequence shown here is derived from an EMBL/GenBank/DDBJ whole genome shotgun (WGS) entry which is preliminary data.</text>
</comment>
<gene>
    <name evidence="1" type="ORF">GCM10025778_34790</name>
</gene>